<dbReference type="Proteomes" id="UP001611383">
    <property type="component" value="Chromosome"/>
</dbReference>
<evidence type="ECO:0000259" key="3">
    <source>
        <dbReference type="PROSITE" id="PS51172"/>
    </source>
</evidence>
<dbReference type="CDD" id="cd00413">
    <property type="entry name" value="Glyco_hydrolase_16"/>
    <property type="match status" value="1"/>
</dbReference>
<dbReference type="Pfam" id="PF00942">
    <property type="entry name" value="CBM_3"/>
    <property type="match status" value="1"/>
</dbReference>
<dbReference type="SUPFAM" id="SSF49899">
    <property type="entry name" value="Concanavalin A-like lectins/glucanases"/>
    <property type="match status" value="1"/>
</dbReference>
<dbReference type="InterPro" id="IPR000757">
    <property type="entry name" value="Beta-glucanase-like"/>
</dbReference>
<gene>
    <name evidence="5" type="ORF">F0U60_28525</name>
</gene>
<dbReference type="Gene3D" id="2.60.120.200">
    <property type="match status" value="1"/>
</dbReference>
<dbReference type="SMART" id="SM01067">
    <property type="entry name" value="CBM_3"/>
    <property type="match status" value="1"/>
</dbReference>
<comment type="similarity">
    <text evidence="1">Belongs to the glycosyl hydrolase 16 family.</text>
</comment>
<evidence type="ECO:0000313" key="5">
    <source>
        <dbReference type="EMBL" id="WNG47630.1"/>
    </source>
</evidence>
<organism evidence="5 6">
    <name type="scientific">Archangium minus</name>
    <dbReference type="NCBI Taxonomy" id="83450"/>
    <lineage>
        <taxon>Bacteria</taxon>
        <taxon>Pseudomonadati</taxon>
        <taxon>Myxococcota</taxon>
        <taxon>Myxococcia</taxon>
        <taxon>Myxococcales</taxon>
        <taxon>Cystobacterineae</taxon>
        <taxon>Archangiaceae</taxon>
        <taxon>Archangium</taxon>
    </lineage>
</organism>
<feature type="domain" description="CBM3" evidence="3">
    <location>
        <begin position="48"/>
        <end position="203"/>
    </location>
</feature>
<dbReference type="RefSeq" id="WP_395804195.1">
    <property type="nucleotide sequence ID" value="NZ_CP043494.1"/>
</dbReference>
<name>A0ABY9WWZ3_9BACT</name>
<keyword evidence="5" id="KW-0378">Hydrolase</keyword>
<evidence type="ECO:0000259" key="4">
    <source>
        <dbReference type="PROSITE" id="PS51762"/>
    </source>
</evidence>
<evidence type="ECO:0000313" key="6">
    <source>
        <dbReference type="Proteomes" id="UP001611383"/>
    </source>
</evidence>
<feature type="domain" description="GH16" evidence="4">
    <location>
        <begin position="247"/>
        <end position="504"/>
    </location>
</feature>
<reference evidence="5 6" key="1">
    <citation type="submission" date="2019-08" db="EMBL/GenBank/DDBJ databases">
        <title>Archangium and Cystobacter genomes.</title>
        <authorList>
            <person name="Chen I.-C.K."/>
            <person name="Wielgoss S."/>
        </authorList>
    </citation>
    <scope>NUCLEOTIDE SEQUENCE [LARGE SCALE GENOMIC DNA]</scope>
    <source>
        <strain evidence="5 6">Cbm 6</strain>
    </source>
</reference>
<dbReference type="PROSITE" id="PS51172">
    <property type="entry name" value="CBM3"/>
    <property type="match status" value="1"/>
</dbReference>
<dbReference type="Gene3D" id="2.60.40.710">
    <property type="entry name" value="Endoglucanase-like"/>
    <property type="match status" value="1"/>
</dbReference>
<dbReference type="EMBL" id="CP043494">
    <property type="protein sequence ID" value="WNG47630.1"/>
    <property type="molecule type" value="Genomic_DNA"/>
</dbReference>
<feature type="region of interest" description="Disordered" evidence="2">
    <location>
        <begin position="189"/>
        <end position="247"/>
    </location>
</feature>
<dbReference type="PROSITE" id="PS51762">
    <property type="entry name" value="GH16_2"/>
    <property type="match status" value="1"/>
</dbReference>
<feature type="compositionally biased region" description="Gly residues" evidence="2">
    <location>
        <begin position="206"/>
        <end position="247"/>
    </location>
</feature>
<evidence type="ECO:0000256" key="1">
    <source>
        <dbReference type="ARBA" id="ARBA00006865"/>
    </source>
</evidence>
<dbReference type="GO" id="GO:0016787">
    <property type="term" value="F:hydrolase activity"/>
    <property type="evidence" value="ECO:0007669"/>
    <property type="project" value="UniProtKB-KW"/>
</dbReference>
<keyword evidence="6" id="KW-1185">Reference proteome</keyword>
<sequence length="528" mass="56993">MSSSWKRLGVVERCRQVWQHSFGLRRTCATLLSVVSLVIPFEESLAGTNDFTVQYQNINSDGPNDDILEAEIKIRNNTSASIPLSSIVVRYWFTKGNAPDATVACWYWNGSAACPNLTVSSGIVSYTGADRYAEIRFTSGAGSLAPGAWISPIDLGVMFGANTNETDDYSYGSHSTFIDWSRITVHDVGSTPTGGLRGGTPPSAGGSDGGVGDGGVGDGGVGDGGVGDGGVGDGGVGDGGVGDGGVGDGGTITTEFFDDFSYTGTSDSSFRSWWYVRNDSNWSGPGPQPDYGAPWSSANVSFVADSSAASNKLMRLQASTGGTTGSTLQAEVSSTARKFKFGTYAARVKFNNTPLSGTRYFADKPVETFFTITEYVQNDLNYSEQDFEYMPNGGWGQGNLSTLWMTSWEDTRADIQQSDKVSNRVNGDYASQWQTLVLQVSESSIRYYANGVLLATHSDLKYLPETDQFIYFNIWFDQLDRTKTTSRTYHQDVDWVYFAENALLSSSEVTARVAGFRASSTTRKDTVK</sequence>
<protein>
    <submittedName>
        <fullName evidence="5">Hydrolase</fullName>
    </submittedName>
</protein>
<dbReference type="SUPFAM" id="SSF49384">
    <property type="entry name" value="Carbohydrate-binding domain"/>
    <property type="match status" value="1"/>
</dbReference>
<dbReference type="InterPro" id="IPR013320">
    <property type="entry name" value="ConA-like_dom_sf"/>
</dbReference>
<proteinExistence type="inferred from homology"/>
<dbReference type="InterPro" id="IPR001956">
    <property type="entry name" value="CBM3"/>
</dbReference>
<feature type="compositionally biased region" description="Low complexity" evidence="2">
    <location>
        <begin position="189"/>
        <end position="202"/>
    </location>
</feature>
<dbReference type="InterPro" id="IPR036966">
    <property type="entry name" value="CBM3_sf"/>
</dbReference>
<evidence type="ECO:0000256" key="2">
    <source>
        <dbReference type="SAM" id="MobiDB-lite"/>
    </source>
</evidence>
<dbReference type="InterPro" id="IPR008965">
    <property type="entry name" value="CBM2/CBM3_carb-bd_dom_sf"/>
</dbReference>
<accession>A0ABY9WWZ3</accession>